<organism evidence="8 9">
    <name type="scientific">Dentiscutata erythropus</name>
    <dbReference type="NCBI Taxonomy" id="1348616"/>
    <lineage>
        <taxon>Eukaryota</taxon>
        <taxon>Fungi</taxon>
        <taxon>Fungi incertae sedis</taxon>
        <taxon>Mucoromycota</taxon>
        <taxon>Glomeromycotina</taxon>
        <taxon>Glomeromycetes</taxon>
        <taxon>Diversisporales</taxon>
        <taxon>Gigasporaceae</taxon>
        <taxon>Dentiscutata</taxon>
    </lineage>
</organism>
<dbReference type="OrthoDB" id="10250354at2759"/>
<dbReference type="InterPro" id="IPR036869">
    <property type="entry name" value="J_dom_sf"/>
</dbReference>
<evidence type="ECO:0000259" key="7">
    <source>
        <dbReference type="PROSITE" id="PS51999"/>
    </source>
</evidence>
<dbReference type="SMART" id="SM00271">
    <property type="entry name" value="DnaJ"/>
    <property type="match status" value="1"/>
</dbReference>
<dbReference type="PROSITE" id="PS50076">
    <property type="entry name" value="DNAJ_2"/>
    <property type="match status" value="1"/>
</dbReference>
<evidence type="ECO:0000313" key="9">
    <source>
        <dbReference type="Proteomes" id="UP000789405"/>
    </source>
</evidence>
<dbReference type="GO" id="GO:0008270">
    <property type="term" value="F:zinc ion binding"/>
    <property type="evidence" value="ECO:0007669"/>
    <property type="project" value="UniProtKB-KW"/>
</dbReference>
<evidence type="ECO:0000313" key="8">
    <source>
        <dbReference type="EMBL" id="CAG8697442.1"/>
    </source>
</evidence>
<evidence type="ECO:0000256" key="5">
    <source>
        <dbReference type="SAM" id="MobiDB-lite"/>
    </source>
</evidence>
<gene>
    <name evidence="8" type="ORF">DERYTH_LOCUS12770</name>
</gene>
<feature type="compositionally biased region" description="Acidic residues" evidence="5">
    <location>
        <begin position="85"/>
        <end position="120"/>
    </location>
</feature>
<keyword evidence="1" id="KW-0479">Metal-binding</keyword>
<evidence type="ECO:0000256" key="4">
    <source>
        <dbReference type="PROSITE-ProRule" id="PRU01343"/>
    </source>
</evidence>
<evidence type="ECO:0000256" key="2">
    <source>
        <dbReference type="ARBA" id="ARBA00022771"/>
    </source>
</evidence>
<keyword evidence="3" id="KW-0862">Zinc</keyword>
<dbReference type="PRINTS" id="PR00625">
    <property type="entry name" value="JDOMAIN"/>
</dbReference>
<feature type="domain" description="GRF-type" evidence="7">
    <location>
        <begin position="203"/>
        <end position="246"/>
    </location>
</feature>
<feature type="non-terminal residue" evidence="8">
    <location>
        <position position="262"/>
    </location>
</feature>
<feature type="domain" description="GRF-type" evidence="7">
    <location>
        <begin position="157"/>
        <end position="197"/>
    </location>
</feature>
<dbReference type="InterPro" id="IPR001623">
    <property type="entry name" value="DnaJ_domain"/>
</dbReference>
<feature type="domain" description="J" evidence="6">
    <location>
        <begin position="10"/>
        <end position="77"/>
    </location>
</feature>
<accession>A0A9N9HN51</accession>
<feature type="region of interest" description="Disordered" evidence="5">
    <location>
        <begin position="82"/>
        <end position="127"/>
    </location>
</feature>
<dbReference type="PROSITE" id="PS51999">
    <property type="entry name" value="ZF_GRF"/>
    <property type="match status" value="2"/>
</dbReference>
<dbReference type="Gene3D" id="1.10.287.110">
    <property type="entry name" value="DnaJ domain"/>
    <property type="match status" value="1"/>
</dbReference>
<dbReference type="InterPro" id="IPR010666">
    <property type="entry name" value="Znf_GRF"/>
</dbReference>
<dbReference type="PANTHER" id="PTHR24074">
    <property type="entry name" value="CO-CHAPERONE PROTEIN DJLA"/>
    <property type="match status" value="1"/>
</dbReference>
<dbReference type="Pfam" id="PF06839">
    <property type="entry name" value="Zn_ribbon_GRF"/>
    <property type="match status" value="2"/>
</dbReference>
<dbReference type="CDD" id="cd06257">
    <property type="entry name" value="DnaJ"/>
    <property type="match status" value="1"/>
</dbReference>
<keyword evidence="2 4" id="KW-0863">Zinc-finger</keyword>
<dbReference type="EMBL" id="CAJVPY010008543">
    <property type="protein sequence ID" value="CAG8697442.1"/>
    <property type="molecule type" value="Genomic_DNA"/>
</dbReference>
<dbReference type="InterPro" id="IPR050817">
    <property type="entry name" value="DjlA_DnaK_co-chaperone"/>
</dbReference>
<evidence type="ECO:0000256" key="1">
    <source>
        <dbReference type="ARBA" id="ARBA00022723"/>
    </source>
</evidence>
<reference evidence="8" key="1">
    <citation type="submission" date="2021-06" db="EMBL/GenBank/DDBJ databases">
        <authorList>
            <person name="Kallberg Y."/>
            <person name="Tangrot J."/>
            <person name="Rosling A."/>
        </authorList>
    </citation>
    <scope>NUCLEOTIDE SEQUENCE</scope>
    <source>
        <strain evidence="8">MA453B</strain>
    </source>
</reference>
<proteinExistence type="predicted"/>
<sequence>MPKIKVSNLNYYKVLEVNANADEREIRQAYKRLALKWHPDKNRGNSSKTAEIKFKEIAEAYEVLSDKIKRFEYDNRGSQYKYENEANEWEEYEEDEWEEDDEDESEEEEDEWEEDYENEWEEKMQEKEQRERIVREKREKEINQQAEHRMSLHDVGCYCKVPAIKRQTQKENENYGRFFYCCSQQATCNFFVWEDEYQVKAKCHCGEYAIKRKVKKDNMNHGRFFYCCANYDYQDKCDYFMWEDEFQSIFKCFCMEYAIKRR</sequence>
<dbReference type="AlphaFoldDB" id="A0A9N9HN51"/>
<protein>
    <submittedName>
        <fullName evidence="8">25811_t:CDS:1</fullName>
    </submittedName>
</protein>
<dbReference type="Proteomes" id="UP000789405">
    <property type="component" value="Unassembled WGS sequence"/>
</dbReference>
<keyword evidence="9" id="KW-1185">Reference proteome</keyword>
<evidence type="ECO:0000259" key="6">
    <source>
        <dbReference type="PROSITE" id="PS50076"/>
    </source>
</evidence>
<comment type="caution">
    <text evidence="8">The sequence shown here is derived from an EMBL/GenBank/DDBJ whole genome shotgun (WGS) entry which is preliminary data.</text>
</comment>
<evidence type="ECO:0000256" key="3">
    <source>
        <dbReference type="ARBA" id="ARBA00022833"/>
    </source>
</evidence>
<dbReference type="Pfam" id="PF00226">
    <property type="entry name" value="DnaJ"/>
    <property type="match status" value="1"/>
</dbReference>
<name>A0A9N9HN51_9GLOM</name>
<dbReference type="SUPFAM" id="SSF46565">
    <property type="entry name" value="Chaperone J-domain"/>
    <property type="match status" value="1"/>
</dbReference>